<dbReference type="RefSeq" id="XP_031942102.1">
    <property type="nucleotide sequence ID" value="XM_032081820.1"/>
</dbReference>
<protein>
    <submittedName>
        <fullName evidence="2">Uncharacterized protein</fullName>
    </submittedName>
</protein>
<name>A0A5N7DFJ4_9EURO</name>
<evidence type="ECO:0000313" key="2">
    <source>
        <dbReference type="EMBL" id="KAE8404783.1"/>
    </source>
</evidence>
<evidence type="ECO:0000256" key="1">
    <source>
        <dbReference type="SAM" id="MobiDB-lite"/>
    </source>
</evidence>
<accession>A0A5N7DFJ4</accession>
<organism evidence="2 3">
    <name type="scientific">Aspergillus pseudonomiae</name>
    <dbReference type="NCBI Taxonomy" id="1506151"/>
    <lineage>
        <taxon>Eukaryota</taxon>
        <taxon>Fungi</taxon>
        <taxon>Dikarya</taxon>
        <taxon>Ascomycota</taxon>
        <taxon>Pezizomycotina</taxon>
        <taxon>Eurotiomycetes</taxon>
        <taxon>Eurotiomycetidae</taxon>
        <taxon>Eurotiales</taxon>
        <taxon>Aspergillaceae</taxon>
        <taxon>Aspergillus</taxon>
        <taxon>Aspergillus subgen. Circumdati</taxon>
    </lineage>
</organism>
<gene>
    <name evidence="2" type="ORF">BDV37DRAFT_246959</name>
</gene>
<reference evidence="2 3" key="1">
    <citation type="submission" date="2019-04" db="EMBL/GenBank/DDBJ databases">
        <authorList>
            <consortium name="DOE Joint Genome Institute"/>
            <person name="Mondo S."/>
            <person name="Kjaerbolling I."/>
            <person name="Vesth T."/>
            <person name="Frisvad J.C."/>
            <person name="Nybo J.L."/>
            <person name="Theobald S."/>
            <person name="Kildgaard S."/>
            <person name="Isbrandt T."/>
            <person name="Kuo A."/>
            <person name="Sato A."/>
            <person name="Lyhne E.K."/>
            <person name="Kogle M.E."/>
            <person name="Wiebenga A."/>
            <person name="Kun R.S."/>
            <person name="Lubbers R.J."/>
            <person name="Makela M.R."/>
            <person name="Barry K."/>
            <person name="Chovatia M."/>
            <person name="Clum A."/>
            <person name="Daum C."/>
            <person name="Haridas S."/>
            <person name="He G."/>
            <person name="LaButti K."/>
            <person name="Lipzen A."/>
            <person name="Riley R."/>
            <person name="Salamov A."/>
            <person name="Simmons B.A."/>
            <person name="Magnuson J.K."/>
            <person name="Henrissat B."/>
            <person name="Mortensen U.H."/>
            <person name="Larsen T.O."/>
            <person name="Devries R.P."/>
            <person name="Grigoriev I.V."/>
            <person name="Machida M."/>
            <person name="Baker S.E."/>
            <person name="Andersen M.R."/>
            <person name="Cantor M.N."/>
            <person name="Hua S.X."/>
        </authorList>
    </citation>
    <scope>NUCLEOTIDE SEQUENCE [LARGE SCALE GENOMIC DNA]</scope>
    <source>
        <strain evidence="2 3">CBS 119388</strain>
    </source>
</reference>
<keyword evidence="3" id="KW-1185">Reference proteome</keyword>
<dbReference type="Proteomes" id="UP000325579">
    <property type="component" value="Unassembled WGS sequence"/>
</dbReference>
<dbReference type="EMBL" id="ML736765">
    <property type="protein sequence ID" value="KAE8404783.1"/>
    <property type="molecule type" value="Genomic_DNA"/>
</dbReference>
<feature type="region of interest" description="Disordered" evidence="1">
    <location>
        <begin position="38"/>
        <end position="61"/>
    </location>
</feature>
<feature type="compositionally biased region" description="Basic and acidic residues" evidence="1">
    <location>
        <begin position="51"/>
        <end position="61"/>
    </location>
</feature>
<dbReference type="AlphaFoldDB" id="A0A5N7DFJ4"/>
<proteinExistence type="predicted"/>
<evidence type="ECO:0000313" key="3">
    <source>
        <dbReference type="Proteomes" id="UP000325579"/>
    </source>
</evidence>
<dbReference type="GeneID" id="43666511"/>
<sequence>MGNRENVPIYFATGLKTIFPVLLAGGFSDLGMVARWGGSDRPAPPSKASSKTRDRSGLTTREYKHPIFSSHSYQRDEAITDVTLTSFVVVWNYNLWMSGSDLAVVFNCLMYAPIDSYFGLRVTTSIPPGRYDSLLS</sequence>